<comment type="caution">
    <text evidence="1">The sequence shown here is derived from an EMBL/GenBank/DDBJ whole genome shotgun (WGS) entry which is preliminary data.</text>
</comment>
<dbReference type="AlphaFoldDB" id="A0A4S4N1J5"/>
<keyword evidence="2" id="KW-1185">Reference proteome</keyword>
<organism evidence="1 2">
    <name type="scientific">Antrodiella citrinella</name>
    <dbReference type="NCBI Taxonomy" id="2447956"/>
    <lineage>
        <taxon>Eukaryota</taxon>
        <taxon>Fungi</taxon>
        <taxon>Dikarya</taxon>
        <taxon>Basidiomycota</taxon>
        <taxon>Agaricomycotina</taxon>
        <taxon>Agaricomycetes</taxon>
        <taxon>Polyporales</taxon>
        <taxon>Steccherinaceae</taxon>
        <taxon>Antrodiella</taxon>
    </lineage>
</organism>
<dbReference type="SUPFAM" id="SSF52047">
    <property type="entry name" value="RNI-like"/>
    <property type="match status" value="1"/>
</dbReference>
<reference evidence="1 2" key="1">
    <citation type="submission" date="2019-02" db="EMBL/GenBank/DDBJ databases">
        <title>Genome sequencing of the rare red list fungi Antrodiella citrinella (Flaviporus citrinellus).</title>
        <authorList>
            <person name="Buettner E."/>
            <person name="Kellner H."/>
        </authorList>
    </citation>
    <scope>NUCLEOTIDE SEQUENCE [LARGE SCALE GENOMIC DNA]</scope>
    <source>
        <strain evidence="1 2">DSM 108506</strain>
    </source>
</reference>
<dbReference type="EMBL" id="SGPM01000035">
    <property type="protein sequence ID" value="THH31877.1"/>
    <property type="molecule type" value="Genomic_DNA"/>
</dbReference>
<dbReference type="Proteomes" id="UP000308730">
    <property type="component" value="Unassembled WGS sequence"/>
</dbReference>
<name>A0A4S4N1J5_9APHY</name>
<sequence>MHQPAVKQSAPIFRLPDEVLYAVFMMSTAEVESLVYDYPSATGCDVDEVRALQDWHEHELFKVTLVCRLWREVALRYAAYWTTIYTSHLRTVSTLLARSRQVPLSMHWISGSPAELGPLKLVLNEYHRIRELDLALTTGCYYEMSGLIPPSAPCLTSLTLSNVLYGEQPQVPTLWDDCDMPNLRKLALIDYDLSHSKLVGTCLTPRLTHLDLQGILGFDIPMHMDAIRQMSGLVRLVLVDRMQLIDDSDDEEICLFADSSILEDGLSQDIMLPHLEYLRLALPSCALAAVLDRLIIPASSTVELVWKEETPSEPPYDDLVQRITKSVLSKFAGPTVIDGGRRPAPRSAAVVGGAPIGMRLSLWPFVMALDEFHAGTVEAWQTMPGIITISVKLYDDSIAEAESALVLALFSKLPVAAVESLSYFETLLEGEPRDTCVRFFQAMPLLTGVHCMNSVSGLRRALSYRVSGEAHGSDQHYLLPLLKRIFVENLDENAPSMGTQLMALLLAIRNRYSDGLTLDTFEVEGLDAILSYRFRDDVHTTRGARWIRDQLLNNPDVEDLQYPGLLEDHSSESDILSHLTGFQSTFLVDLDALYKTRDEVLFGSDEMEDVNS</sequence>
<accession>A0A4S4N1J5</accession>
<protein>
    <submittedName>
        <fullName evidence="1">Uncharacterized protein</fullName>
    </submittedName>
</protein>
<dbReference type="InterPro" id="IPR032675">
    <property type="entry name" value="LRR_dom_sf"/>
</dbReference>
<evidence type="ECO:0000313" key="2">
    <source>
        <dbReference type="Proteomes" id="UP000308730"/>
    </source>
</evidence>
<dbReference type="Gene3D" id="3.80.10.10">
    <property type="entry name" value="Ribonuclease Inhibitor"/>
    <property type="match status" value="1"/>
</dbReference>
<evidence type="ECO:0000313" key="1">
    <source>
        <dbReference type="EMBL" id="THH31877.1"/>
    </source>
</evidence>
<dbReference type="OrthoDB" id="2752753at2759"/>
<gene>
    <name evidence="1" type="ORF">EUX98_g2316</name>
</gene>
<proteinExistence type="predicted"/>